<reference evidence="6" key="1">
    <citation type="journal article" date="2010" name="Genome Biol.">
        <title>Genome sequence of the necrotrophic plant pathogen Pythium ultimum reveals original pathogenicity mechanisms and effector repertoire.</title>
        <authorList>
            <person name="Levesque C.A."/>
            <person name="Brouwer H."/>
            <person name="Cano L."/>
            <person name="Hamilton J.P."/>
            <person name="Holt C."/>
            <person name="Huitema E."/>
            <person name="Raffaele S."/>
            <person name="Robideau G.P."/>
            <person name="Thines M."/>
            <person name="Win J."/>
            <person name="Zerillo M.M."/>
            <person name="Beakes G.W."/>
            <person name="Boore J.L."/>
            <person name="Busam D."/>
            <person name="Dumas B."/>
            <person name="Ferriera S."/>
            <person name="Fuerstenberg S.I."/>
            <person name="Gachon C.M."/>
            <person name="Gaulin E."/>
            <person name="Govers F."/>
            <person name="Grenville-Briggs L."/>
            <person name="Horner N."/>
            <person name="Hostetler J."/>
            <person name="Jiang R.H."/>
            <person name="Johnson J."/>
            <person name="Krajaejun T."/>
            <person name="Lin H."/>
            <person name="Meijer H.J."/>
            <person name="Moore B."/>
            <person name="Morris P."/>
            <person name="Phuntmart V."/>
            <person name="Puiu D."/>
            <person name="Shetty J."/>
            <person name="Stajich J.E."/>
            <person name="Tripathy S."/>
            <person name="Wawra S."/>
            <person name="van West P."/>
            <person name="Whitty B.R."/>
            <person name="Coutinho P.M."/>
            <person name="Henrissat B."/>
            <person name="Martin F."/>
            <person name="Thomas P.D."/>
            <person name="Tyler B.M."/>
            <person name="De Vries R.P."/>
            <person name="Kamoun S."/>
            <person name="Yandell M."/>
            <person name="Tisserat N."/>
            <person name="Buell C.R."/>
        </authorList>
    </citation>
    <scope>NUCLEOTIDE SEQUENCE</scope>
    <source>
        <strain evidence="6">DAOM:BR144</strain>
    </source>
</reference>
<evidence type="ECO:0000256" key="2">
    <source>
        <dbReference type="ARBA" id="ARBA00004613"/>
    </source>
</evidence>
<evidence type="ECO:0000256" key="1">
    <source>
        <dbReference type="ARBA" id="ARBA00004340"/>
    </source>
</evidence>
<keyword evidence="6" id="KW-1185">Reference proteome</keyword>
<evidence type="ECO:0000259" key="4">
    <source>
        <dbReference type="Pfam" id="PF20147"/>
    </source>
</evidence>
<dbReference type="GO" id="GO:0005576">
    <property type="term" value="C:extracellular region"/>
    <property type="evidence" value="ECO:0007669"/>
    <property type="project" value="UniProtKB-SubCell"/>
</dbReference>
<evidence type="ECO:0000313" key="5">
    <source>
        <dbReference type="EnsemblProtists" id="PYU1_T010807"/>
    </source>
</evidence>
<comment type="subcellular location">
    <subcellularLocation>
        <location evidence="1">Host cell</location>
    </subcellularLocation>
    <subcellularLocation>
        <location evidence="2">Secreted</location>
    </subcellularLocation>
</comment>
<organism evidence="5 6">
    <name type="scientific">Globisporangium ultimum (strain ATCC 200006 / CBS 805.95 / DAOM BR144)</name>
    <name type="common">Pythium ultimum</name>
    <dbReference type="NCBI Taxonomy" id="431595"/>
    <lineage>
        <taxon>Eukaryota</taxon>
        <taxon>Sar</taxon>
        <taxon>Stramenopiles</taxon>
        <taxon>Oomycota</taxon>
        <taxon>Peronosporomycetes</taxon>
        <taxon>Pythiales</taxon>
        <taxon>Pythiaceae</taxon>
        <taxon>Globisporangium</taxon>
    </lineage>
</organism>
<dbReference type="EnsemblProtists" id="PYU1_T010807">
    <property type="protein sequence ID" value="PYU1_T010807"/>
    <property type="gene ID" value="PYU1_G010784"/>
</dbReference>
<dbReference type="OMA" id="THYQRIQ"/>
<dbReference type="Proteomes" id="UP000019132">
    <property type="component" value="Unassembled WGS sequence"/>
</dbReference>
<dbReference type="InParanoid" id="K3X0Q8"/>
<keyword evidence="3" id="KW-0964">Secreted</keyword>
<reference evidence="6" key="2">
    <citation type="submission" date="2010-04" db="EMBL/GenBank/DDBJ databases">
        <authorList>
            <person name="Buell R."/>
            <person name="Hamilton J."/>
            <person name="Hostetler J."/>
        </authorList>
    </citation>
    <scope>NUCLEOTIDE SEQUENCE [LARGE SCALE GENOMIC DNA]</scope>
    <source>
        <strain evidence="6">DAOM:BR144</strain>
    </source>
</reference>
<reference evidence="5" key="3">
    <citation type="submission" date="2015-02" db="UniProtKB">
        <authorList>
            <consortium name="EnsemblProtists"/>
        </authorList>
    </citation>
    <scope>IDENTIFICATION</scope>
    <source>
        <strain evidence="5">DAOM BR144</strain>
    </source>
</reference>
<dbReference type="HOGENOM" id="CLU_697326_0_0_1"/>
<feature type="domain" description="Crinkler effector protein N-terminal" evidence="4">
    <location>
        <begin position="6"/>
        <end position="119"/>
    </location>
</feature>
<proteinExistence type="predicted"/>
<dbReference type="eggNOG" id="ENOG502RV1S">
    <property type="taxonomic scope" value="Eukaryota"/>
</dbReference>
<dbReference type="Pfam" id="PF20147">
    <property type="entry name" value="Crinkler"/>
    <property type="match status" value="1"/>
</dbReference>
<dbReference type="AlphaFoldDB" id="K3X0Q8"/>
<evidence type="ECO:0000256" key="3">
    <source>
        <dbReference type="ARBA" id="ARBA00022525"/>
    </source>
</evidence>
<dbReference type="STRING" id="431595.K3X0Q8"/>
<name>K3X0Q8_GLOUD</name>
<protein>
    <recommendedName>
        <fullName evidence="4">Crinkler effector protein N-terminal domain-containing protein</fullName>
    </recommendedName>
</protein>
<dbReference type="EMBL" id="GL376592">
    <property type="status" value="NOT_ANNOTATED_CDS"/>
    <property type="molecule type" value="Genomic_DNA"/>
</dbReference>
<sequence length="433" mass="48910">MTKPLCVTVRWEEIAAVVEFDSNKLVGSLQTAVKELGDTITCGARRLQLYLARLNSSSGVEWLRKDETAVHELANGVVTNVIEEIIQGEPMNALETSQHYLPLDDNTTQPPQDRTHVLLVVPTETLDSRLWKKARMGTCWMDALRRLQVNSLPFNLHDFLFQELTVKIPISRELLGAIQAFGGHLDVSTDICNNFFVRKGTVPLATTVLVRLFIKPHLPTHGVTQKAHISTDDFLADAVHPNMCFYIEENYAFHGQEKAGGDLQVPVDELSSKLVWSYGDDVPYVLGYAAARTCLGFVKIYQDSSSTHGGHAATTEILERFELRVLGDRLPLLLALLNTSRLLIPIAKLMKPLSYLEFGETKREDGVVVSYFYDFVKKRYPRGTHYQRIQSLRDIYKAMQGHSIPNIVHMKGYQESILTTRYFLLQFKQVGTT</sequence>
<dbReference type="InterPro" id="IPR045379">
    <property type="entry name" value="Crinkler_N"/>
</dbReference>
<accession>K3X0Q8</accession>
<evidence type="ECO:0000313" key="6">
    <source>
        <dbReference type="Proteomes" id="UP000019132"/>
    </source>
</evidence>
<dbReference type="GO" id="GO:0043657">
    <property type="term" value="C:host cell"/>
    <property type="evidence" value="ECO:0007669"/>
    <property type="project" value="UniProtKB-SubCell"/>
</dbReference>
<dbReference type="VEuPathDB" id="FungiDB:PYU1_G010784"/>